<protein>
    <submittedName>
        <fullName evidence="1">Uncharacterized protein</fullName>
    </submittedName>
</protein>
<evidence type="ECO:0000313" key="2">
    <source>
        <dbReference type="Proteomes" id="UP001260715"/>
    </source>
</evidence>
<name>A0ABU1PHT1_9BURK</name>
<proteinExistence type="predicted"/>
<reference evidence="1 2" key="1">
    <citation type="submission" date="2023-07" db="EMBL/GenBank/DDBJ databases">
        <title>Sorghum-associated microbial communities from plants grown in Nebraska, USA.</title>
        <authorList>
            <person name="Schachtman D."/>
        </authorList>
    </citation>
    <scope>NUCLEOTIDE SEQUENCE [LARGE SCALE GENOMIC DNA]</scope>
    <source>
        <strain evidence="1 2">596</strain>
    </source>
</reference>
<dbReference type="Proteomes" id="UP001260715">
    <property type="component" value="Unassembled WGS sequence"/>
</dbReference>
<organism evidence="1 2">
    <name type="scientific">Herbaspirillum frisingense</name>
    <dbReference type="NCBI Taxonomy" id="92645"/>
    <lineage>
        <taxon>Bacteria</taxon>
        <taxon>Pseudomonadati</taxon>
        <taxon>Pseudomonadota</taxon>
        <taxon>Betaproteobacteria</taxon>
        <taxon>Burkholderiales</taxon>
        <taxon>Oxalobacteraceae</taxon>
        <taxon>Herbaspirillum</taxon>
    </lineage>
</organism>
<sequence length="44" mass="4843">MSPPSECDHQLFPGAMYVAAQAQRAFRAGEVLQSTLYSAWQALD</sequence>
<comment type="caution">
    <text evidence="1">The sequence shown here is derived from an EMBL/GenBank/DDBJ whole genome shotgun (WGS) entry which is preliminary data.</text>
</comment>
<evidence type="ECO:0000313" key="1">
    <source>
        <dbReference type="EMBL" id="MDR6585503.1"/>
    </source>
</evidence>
<keyword evidence="2" id="KW-1185">Reference proteome</keyword>
<accession>A0ABU1PHT1</accession>
<dbReference type="RefSeq" id="WP_255411858.1">
    <property type="nucleotide sequence ID" value="NZ_CP049139.1"/>
</dbReference>
<gene>
    <name evidence="1" type="ORF">J2W50_003721</name>
</gene>
<dbReference type="EMBL" id="JAVDSJ010000005">
    <property type="protein sequence ID" value="MDR6585503.1"/>
    <property type="molecule type" value="Genomic_DNA"/>
</dbReference>